<accession>A0A518BF15</accession>
<comment type="subcellular location">
    <subcellularLocation>
        <location evidence="1">Cell membrane</location>
        <topology evidence="1">Multi-pass membrane protein</topology>
    </subcellularLocation>
</comment>
<sequence length="143" mass="15267">MARWPEMESVILSRATRLMMPVLIVFSVFLLLRGHNAPGGGFVGGLIASTAFALLAISDSVDVARQTLRIEPRRVMGFGLLVALSAGLIGLLSGGSFFEGVWPGIKLPVIGKLGTPMLFDIGVFFVVVGFTLTVVFTLLTEED</sequence>
<dbReference type="KEGG" id="pbap:Pla133_06420"/>
<protein>
    <submittedName>
        <fullName evidence="9">Na(+)/H(+) antiporter subunit B</fullName>
    </submittedName>
</protein>
<dbReference type="RefSeq" id="WP_419192069.1">
    <property type="nucleotide sequence ID" value="NZ_CP036287.1"/>
</dbReference>
<evidence type="ECO:0000256" key="6">
    <source>
        <dbReference type="ARBA" id="ARBA00023136"/>
    </source>
</evidence>
<feature type="domain" description="Na+/H+ antiporter MnhB subunit-related protein" evidence="8">
    <location>
        <begin position="11"/>
        <end position="132"/>
    </location>
</feature>
<gene>
    <name evidence="9" type="primary">mrpB</name>
    <name evidence="9" type="ORF">Pla133_06420</name>
</gene>
<feature type="transmembrane region" description="Helical" evidence="7">
    <location>
        <begin position="38"/>
        <end position="57"/>
    </location>
</feature>
<dbReference type="AlphaFoldDB" id="A0A518BF15"/>
<evidence type="ECO:0000256" key="2">
    <source>
        <dbReference type="ARBA" id="ARBA00009425"/>
    </source>
</evidence>
<dbReference type="NCBIfam" id="NF009163">
    <property type="entry name" value="PRK12509.1"/>
    <property type="match status" value="1"/>
</dbReference>
<feature type="transmembrane region" description="Helical" evidence="7">
    <location>
        <begin position="78"/>
        <end position="98"/>
    </location>
</feature>
<evidence type="ECO:0000256" key="4">
    <source>
        <dbReference type="ARBA" id="ARBA00022692"/>
    </source>
</evidence>
<keyword evidence="4 7" id="KW-0812">Transmembrane</keyword>
<name>A0A518BF15_9BACT</name>
<keyword evidence="6 7" id="KW-0472">Membrane</keyword>
<comment type="similarity">
    <text evidence="2">Belongs to the CPA3 antiporters (TC 2.A.63) subunit B family.</text>
</comment>
<evidence type="ECO:0000256" key="7">
    <source>
        <dbReference type="SAM" id="Phobius"/>
    </source>
</evidence>
<evidence type="ECO:0000256" key="5">
    <source>
        <dbReference type="ARBA" id="ARBA00022989"/>
    </source>
</evidence>
<dbReference type="InterPro" id="IPR050622">
    <property type="entry name" value="CPA3_antiporter_subunitB"/>
</dbReference>
<dbReference type="EMBL" id="CP036287">
    <property type="protein sequence ID" value="QDU65577.1"/>
    <property type="molecule type" value="Genomic_DNA"/>
</dbReference>
<proteinExistence type="inferred from homology"/>
<dbReference type="PANTHER" id="PTHR33932">
    <property type="entry name" value="NA(+)/H(+) ANTIPORTER SUBUNIT B"/>
    <property type="match status" value="1"/>
</dbReference>
<evidence type="ECO:0000313" key="9">
    <source>
        <dbReference type="EMBL" id="QDU65577.1"/>
    </source>
</evidence>
<feature type="transmembrane region" description="Helical" evidence="7">
    <location>
        <begin position="118"/>
        <end position="139"/>
    </location>
</feature>
<evidence type="ECO:0000256" key="1">
    <source>
        <dbReference type="ARBA" id="ARBA00004651"/>
    </source>
</evidence>
<evidence type="ECO:0000313" key="10">
    <source>
        <dbReference type="Proteomes" id="UP000316921"/>
    </source>
</evidence>
<keyword evidence="10" id="KW-1185">Reference proteome</keyword>
<dbReference type="Pfam" id="PF04039">
    <property type="entry name" value="MnhB"/>
    <property type="match status" value="1"/>
</dbReference>
<keyword evidence="5 7" id="KW-1133">Transmembrane helix</keyword>
<keyword evidence="3" id="KW-1003">Cell membrane</keyword>
<evidence type="ECO:0000256" key="3">
    <source>
        <dbReference type="ARBA" id="ARBA00022475"/>
    </source>
</evidence>
<feature type="transmembrane region" description="Helical" evidence="7">
    <location>
        <begin position="12"/>
        <end position="32"/>
    </location>
</feature>
<evidence type="ECO:0000259" key="8">
    <source>
        <dbReference type="Pfam" id="PF04039"/>
    </source>
</evidence>
<dbReference type="InterPro" id="IPR007182">
    <property type="entry name" value="MnhB"/>
</dbReference>
<organism evidence="9 10">
    <name type="scientific">Engelhardtia mirabilis</name>
    <dbReference type="NCBI Taxonomy" id="2528011"/>
    <lineage>
        <taxon>Bacteria</taxon>
        <taxon>Pseudomonadati</taxon>
        <taxon>Planctomycetota</taxon>
        <taxon>Planctomycetia</taxon>
        <taxon>Planctomycetia incertae sedis</taxon>
        <taxon>Engelhardtia</taxon>
    </lineage>
</organism>
<reference evidence="9 10" key="1">
    <citation type="submission" date="2019-02" db="EMBL/GenBank/DDBJ databases">
        <title>Deep-cultivation of Planctomycetes and their phenomic and genomic characterization uncovers novel biology.</title>
        <authorList>
            <person name="Wiegand S."/>
            <person name="Jogler M."/>
            <person name="Boedeker C."/>
            <person name="Pinto D."/>
            <person name="Vollmers J."/>
            <person name="Rivas-Marin E."/>
            <person name="Kohn T."/>
            <person name="Peeters S.H."/>
            <person name="Heuer A."/>
            <person name="Rast P."/>
            <person name="Oberbeckmann S."/>
            <person name="Bunk B."/>
            <person name="Jeske O."/>
            <person name="Meyerdierks A."/>
            <person name="Storesund J.E."/>
            <person name="Kallscheuer N."/>
            <person name="Luecker S."/>
            <person name="Lage O.M."/>
            <person name="Pohl T."/>
            <person name="Merkel B.J."/>
            <person name="Hornburger P."/>
            <person name="Mueller R.-W."/>
            <person name="Bruemmer F."/>
            <person name="Labrenz M."/>
            <person name="Spormann A.M."/>
            <person name="Op den Camp H."/>
            <person name="Overmann J."/>
            <person name="Amann R."/>
            <person name="Jetten M.S.M."/>
            <person name="Mascher T."/>
            <person name="Medema M.H."/>
            <person name="Devos D.P."/>
            <person name="Kaster A.-K."/>
            <person name="Ovreas L."/>
            <person name="Rohde M."/>
            <person name="Galperin M.Y."/>
            <person name="Jogler C."/>
        </authorList>
    </citation>
    <scope>NUCLEOTIDE SEQUENCE [LARGE SCALE GENOMIC DNA]</scope>
    <source>
        <strain evidence="9 10">Pla133</strain>
    </source>
</reference>
<dbReference type="Proteomes" id="UP000316921">
    <property type="component" value="Chromosome"/>
</dbReference>
<dbReference type="PANTHER" id="PTHR33932:SF4">
    <property type="entry name" value="NA(+)_H(+) ANTIPORTER SUBUNIT B"/>
    <property type="match status" value="1"/>
</dbReference>
<dbReference type="GO" id="GO:0005886">
    <property type="term" value="C:plasma membrane"/>
    <property type="evidence" value="ECO:0007669"/>
    <property type="project" value="UniProtKB-SubCell"/>
</dbReference>